<dbReference type="EMBL" id="CH476637">
    <property type="protein sequence ID" value="EDN95151.1"/>
    <property type="molecule type" value="Genomic_DNA"/>
</dbReference>
<protein>
    <submittedName>
        <fullName evidence="1">Uncharacterized protein</fullName>
    </submittedName>
</protein>
<dbReference type="HOGENOM" id="CLU_3088702_0_0_1"/>
<dbReference type="RefSeq" id="XP_001587786.1">
    <property type="nucleotide sequence ID" value="XM_001587736.1"/>
</dbReference>
<organism evidence="1 2">
    <name type="scientific">Sclerotinia sclerotiorum (strain ATCC 18683 / 1980 / Ss-1)</name>
    <name type="common">White mold</name>
    <name type="synonym">Whetzelinia sclerotiorum</name>
    <dbReference type="NCBI Taxonomy" id="665079"/>
    <lineage>
        <taxon>Eukaryota</taxon>
        <taxon>Fungi</taxon>
        <taxon>Dikarya</taxon>
        <taxon>Ascomycota</taxon>
        <taxon>Pezizomycotina</taxon>
        <taxon>Leotiomycetes</taxon>
        <taxon>Helotiales</taxon>
        <taxon>Sclerotiniaceae</taxon>
        <taxon>Sclerotinia</taxon>
    </lineage>
</organism>
<dbReference type="Proteomes" id="UP000001312">
    <property type="component" value="Unassembled WGS sequence"/>
</dbReference>
<name>A7F0A9_SCLS1</name>
<keyword evidence="2" id="KW-1185">Reference proteome</keyword>
<reference evidence="2" key="1">
    <citation type="journal article" date="2011" name="PLoS Genet.">
        <title>Genomic analysis of the necrotrophic fungal pathogens Sclerotinia sclerotiorum and Botrytis cinerea.</title>
        <authorList>
            <person name="Amselem J."/>
            <person name="Cuomo C.A."/>
            <person name="van Kan J.A."/>
            <person name="Viaud M."/>
            <person name="Benito E.P."/>
            <person name="Couloux A."/>
            <person name="Coutinho P.M."/>
            <person name="de Vries R.P."/>
            <person name="Dyer P.S."/>
            <person name="Fillinger S."/>
            <person name="Fournier E."/>
            <person name="Gout L."/>
            <person name="Hahn M."/>
            <person name="Kohn L."/>
            <person name="Lapalu N."/>
            <person name="Plummer K.M."/>
            <person name="Pradier J.M."/>
            <person name="Quevillon E."/>
            <person name="Sharon A."/>
            <person name="Simon A."/>
            <person name="ten Have A."/>
            <person name="Tudzynski B."/>
            <person name="Tudzynski P."/>
            <person name="Wincker P."/>
            <person name="Andrew M."/>
            <person name="Anthouard V."/>
            <person name="Beever R.E."/>
            <person name="Beffa R."/>
            <person name="Benoit I."/>
            <person name="Bouzid O."/>
            <person name="Brault B."/>
            <person name="Chen Z."/>
            <person name="Choquer M."/>
            <person name="Collemare J."/>
            <person name="Cotton P."/>
            <person name="Danchin E.G."/>
            <person name="Da Silva C."/>
            <person name="Gautier A."/>
            <person name="Giraud C."/>
            <person name="Giraud T."/>
            <person name="Gonzalez C."/>
            <person name="Grossetete S."/>
            <person name="Guldener U."/>
            <person name="Henrissat B."/>
            <person name="Howlett B.J."/>
            <person name="Kodira C."/>
            <person name="Kretschmer M."/>
            <person name="Lappartient A."/>
            <person name="Leroch M."/>
            <person name="Levis C."/>
            <person name="Mauceli E."/>
            <person name="Neuveglise C."/>
            <person name="Oeser B."/>
            <person name="Pearson M."/>
            <person name="Poulain J."/>
            <person name="Poussereau N."/>
            <person name="Quesneville H."/>
            <person name="Rascle C."/>
            <person name="Schumacher J."/>
            <person name="Segurens B."/>
            <person name="Sexton A."/>
            <person name="Silva E."/>
            <person name="Sirven C."/>
            <person name="Soanes D.M."/>
            <person name="Talbot N.J."/>
            <person name="Templeton M."/>
            <person name="Yandava C."/>
            <person name="Yarden O."/>
            <person name="Zeng Q."/>
            <person name="Rollins J.A."/>
            <person name="Lebrun M.H."/>
            <person name="Dickman M."/>
        </authorList>
    </citation>
    <scope>NUCLEOTIDE SEQUENCE [LARGE SCALE GENOMIC DNA]</scope>
    <source>
        <strain evidence="2">ATCC 18683 / 1980 / Ss-1</strain>
    </source>
</reference>
<dbReference type="GeneID" id="5483931"/>
<evidence type="ECO:0000313" key="2">
    <source>
        <dbReference type="Proteomes" id="UP000001312"/>
    </source>
</evidence>
<dbReference type="AlphaFoldDB" id="A7F0A9"/>
<gene>
    <name evidence="1" type="ORF">SS1G_11026</name>
</gene>
<accession>A7F0A9</accession>
<evidence type="ECO:0000313" key="1">
    <source>
        <dbReference type="EMBL" id="EDN95151.1"/>
    </source>
</evidence>
<sequence length="52" mass="5466">MSGIAGFYYTSHTCHLLVQLQRASGAVCGILTVRVDSSGAVCGTLAVRLILR</sequence>
<dbReference type="InParanoid" id="A7F0A9"/>
<dbReference type="KEGG" id="ssl:SS1G_11026"/>
<proteinExistence type="predicted"/>